<reference evidence="15 16" key="1">
    <citation type="submission" date="2018-05" db="EMBL/GenBank/DDBJ databases">
        <title>Zavarzinia sp. HR-AS.</title>
        <authorList>
            <person name="Lee Y."/>
            <person name="Jeon C.O."/>
        </authorList>
    </citation>
    <scope>NUCLEOTIDE SEQUENCE [LARGE SCALE GENOMIC DNA]</scope>
    <source>
        <strain evidence="15 16">HR-AS</strain>
    </source>
</reference>
<dbReference type="AlphaFoldDB" id="A0A317EG22"/>
<gene>
    <name evidence="15" type="ORF">DKG74_01630</name>
</gene>
<comment type="subcellular location">
    <subcellularLocation>
        <location evidence="2">Cell membrane</location>
        <topology evidence="2">Multi-pass membrane protein</topology>
    </subcellularLocation>
</comment>
<keyword evidence="16" id="KW-1185">Reference proteome</keyword>
<feature type="domain" description="Cytochrome b561 bacterial/Ni-hydrogenase" evidence="14">
    <location>
        <begin position="7"/>
        <end position="183"/>
    </location>
</feature>
<organism evidence="15 16">
    <name type="scientific">Zavarzinia aquatilis</name>
    <dbReference type="NCBI Taxonomy" id="2211142"/>
    <lineage>
        <taxon>Bacteria</taxon>
        <taxon>Pseudomonadati</taxon>
        <taxon>Pseudomonadota</taxon>
        <taxon>Alphaproteobacteria</taxon>
        <taxon>Rhodospirillales</taxon>
        <taxon>Zavarziniaceae</taxon>
        <taxon>Zavarzinia</taxon>
    </lineage>
</organism>
<feature type="transmembrane region" description="Helical" evidence="13">
    <location>
        <begin position="53"/>
        <end position="71"/>
    </location>
</feature>
<keyword evidence="10" id="KW-0408">Iron</keyword>
<dbReference type="OrthoDB" id="1247465at2"/>
<dbReference type="PANTHER" id="PTHR30529">
    <property type="entry name" value="CYTOCHROME B561"/>
    <property type="match status" value="1"/>
</dbReference>
<evidence type="ECO:0000256" key="3">
    <source>
        <dbReference type="ARBA" id="ARBA00022448"/>
    </source>
</evidence>
<feature type="transmembrane region" description="Helical" evidence="13">
    <location>
        <begin position="145"/>
        <end position="170"/>
    </location>
</feature>
<dbReference type="Pfam" id="PF01292">
    <property type="entry name" value="Ni_hydr_CYTB"/>
    <property type="match status" value="1"/>
</dbReference>
<evidence type="ECO:0000256" key="12">
    <source>
        <dbReference type="ARBA" id="ARBA00037975"/>
    </source>
</evidence>
<keyword evidence="5" id="KW-0349">Heme</keyword>
<evidence type="ECO:0000256" key="7">
    <source>
        <dbReference type="ARBA" id="ARBA00022723"/>
    </source>
</evidence>
<feature type="transmembrane region" description="Helical" evidence="13">
    <location>
        <begin position="92"/>
        <end position="125"/>
    </location>
</feature>
<dbReference type="InterPro" id="IPR052168">
    <property type="entry name" value="Cytochrome_b561_oxidase"/>
</dbReference>
<dbReference type="RefSeq" id="WP_109901924.1">
    <property type="nucleotide sequence ID" value="NZ_QGLE01000001.1"/>
</dbReference>
<comment type="similarity">
    <text evidence="12">Belongs to the cytochrome b561 family.</text>
</comment>
<keyword evidence="9 13" id="KW-1133">Transmembrane helix</keyword>
<keyword evidence="11 13" id="KW-0472">Membrane</keyword>
<evidence type="ECO:0000256" key="4">
    <source>
        <dbReference type="ARBA" id="ARBA00022475"/>
    </source>
</evidence>
<evidence type="ECO:0000256" key="6">
    <source>
        <dbReference type="ARBA" id="ARBA00022692"/>
    </source>
</evidence>
<dbReference type="SUPFAM" id="SSF81342">
    <property type="entry name" value="Transmembrane di-heme cytochromes"/>
    <property type="match status" value="1"/>
</dbReference>
<dbReference type="Proteomes" id="UP000245461">
    <property type="component" value="Unassembled WGS sequence"/>
</dbReference>
<dbReference type="GO" id="GO:0046872">
    <property type="term" value="F:metal ion binding"/>
    <property type="evidence" value="ECO:0007669"/>
    <property type="project" value="UniProtKB-KW"/>
</dbReference>
<dbReference type="InterPro" id="IPR016174">
    <property type="entry name" value="Di-haem_cyt_TM"/>
</dbReference>
<evidence type="ECO:0000313" key="15">
    <source>
        <dbReference type="EMBL" id="PWR25691.1"/>
    </source>
</evidence>
<comment type="cofactor">
    <cofactor evidence="1">
        <name>heme b</name>
        <dbReference type="ChEBI" id="CHEBI:60344"/>
    </cofactor>
</comment>
<dbReference type="GO" id="GO:0022904">
    <property type="term" value="P:respiratory electron transport chain"/>
    <property type="evidence" value="ECO:0007669"/>
    <property type="project" value="InterPro"/>
</dbReference>
<evidence type="ECO:0000256" key="9">
    <source>
        <dbReference type="ARBA" id="ARBA00022989"/>
    </source>
</evidence>
<evidence type="ECO:0000259" key="14">
    <source>
        <dbReference type="Pfam" id="PF01292"/>
    </source>
</evidence>
<evidence type="ECO:0000256" key="5">
    <source>
        <dbReference type="ARBA" id="ARBA00022617"/>
    </source>
</evidence>
<keyword evidence="7" id="KW-0479">Metal-binding</keyword>
<evidence type="ECO:0000256" key="2">
    <source>
        <dbReference type="ARBA" id="ARBA00004651"/>
    </source>
</evidence>
<dbReference type="EMBL" id="QGLE01000001">
    <property type="protein sequence ID" value="PWR25691.1"/>
    <property type="molecule type" value="Genomic_DNA"/>
</dbReference>
<comment type="caution">
    <text evidence="15">The sequence shown here is derived from an EMBL/GenBank/DDBJ whole genome shotgun (WGS) entry which is preliminary data.</text>
</comment>
<keyword evidence="8" id="KW-0249">Electron transport</keyword>
<evidence type="ECO:0000256" key="1">
    <source>
        <dbReference type="ARBA" id="ARBA00001970"/>
    </source>
</evidence>
<sequence length="189" mass="20380">MTKPADRYAGIAVALHWVMALAILLMLASGFVMAFGDIGPSLKFRLYQWHKSLGVLVLVAAALRILLRLVLKAPALPGFMPAWEARAAKAGHLALYVLMVAMPVTGWIVVSASVFGLPTIVFGLFEWPHVPGIAGDAAVEGAAKGAHFWLALLMAVTIAGHIAAVIKHIVIDRENILARMWWGRGRTMP</sequence>
<evidence type="ECO:0000256" key="13">
    <source>
        <dbReference type="SAM" id="Phobius"/>
    </source>
</evidence>
<keyword evidence="6 13" id="KW-0812">Transmembrane</keyword>
<feature type="transmembrane region" description="Helical" evidence="13">
    <location>
        <begin position="12"/>
        <end position="33"/>
    </location>
</feature>
<dbReference type="GO" id="GO:0020037">
    <property type="term" value="F:heme binding"/>
    <property type="evidence" value="ECO:0007669"/>
    <property type="project" value="TreeGrafter"/>
</dbReference>
<name>A0A317EG22_9PROT</name>
<evidence type="ECO:0000256" key="11">
    <source>
        <dbReference type="ARBA" id="ARBA00023136"/>
    </source>
</evidence>
<evidence type="ECO:0000256" key="8">
    <source>
        <dbReference type="ARBA" id="ARBA00022982"/>
    </source>
</evidence>
<dbReference type="Gene3D" id="1.20.950.20">
    <property type="entry name" value="Transmembrane di-heme cytochromes, Chain C"/>
    <property type="match status" value="1"/>
</dbReference>
<accession>A0A317EG22</accession>
<proteinExistence type="inferred from homology"/>
<dbReference type="GO" id="GO:0009055">
    <property type="term" value="F:electron transfer activity"/>
    <property type="evidence" value="ECO:0007669"/>
    <property type="project" value="InterPro"/>
</dbReference>
<evidence type="ECO:0000313" key="16">
    <source>
        <dbReference type="Proteomes" id="UP000245461"/>
    </source>
</evidence>
<dbReference type="PANTHER" id="PTHR30529:SF1">
    <property type="entry name" value="CYTOCHROME B561 HOMOLOG 2"/>
    <property type="match status" value="1"/>
</dbReference>
<evidence type="ECO:0000256" key="10">
    <source>
        <dbReference type="ARBA" id="ARBA00023004"/>
    </source>
</evidence>
<dbReference type="GO" id="GO:0005886">
    <property type="term" value="C:plasma membrane"/>
    <property type="evidence" value="ECO:0007669"/>
    <property type="project" value="UniProtKB-SubCell"/>
</dbReference>
<dbReference type="InterPro" id="IPR011577">
    <property type="entry name" value="Cyt_b561_bac/Ni-Hgenase"/>
</dbReference>
<keyword evidence="3" id="KW-0813">Transport</keyword>
<protein>
    <submittedName>
        <fullName evidence="15">Cytochrome B</fullName>
    </submittedName>
</protein>
<keyword evidence="4" id="KW-1003">Cell membrane</keyword>